<dbReference type="Pfam" id="PF09335">
    <property type="entry name" value="VTT_dom"/>
    <property type="match status" value="1"/>
</dbReference>
<evidence type="ECO:0000256" key="4">
    <source>
        <dbReference type="ARBA" id="ARBA00022989"/>
    </source>
</evidence>
<organism evidence="8 9">
    <name type="scientific">Stagnihabitans tardus</name>
    <dbReference type="NCBI Taxonomy" id="2699202"/>
    <lineage>
        <taxon>Bacteria</taxon>
        <taxon>Pseudomonadati</taxon>
        <taxon>Pseudomonadota</taxon>
        <taxon>Alphaproteobacteria</taxon>
        <taxon>Rhodobacterales</taxon>
        <taxon>Paracoccaceae</taxon>
        <taxon>Stagnihabitans</taxon>
    </lineage>
</organism>
<dbReference type="RefSeq" id="WP_168774280.1">
    <property type="nucleotide sequence ID" value="NZ_JAABNR010000006.1"/>
</dbReference>
<keyword evidence="9" id="KW-1185">Reference proteome</keyword>
<reference evidence="8" key="1">
    <citation type="submission" date="2020-01" db="EMBL/GenBank/DDBJ databases">
        <authorList>
            <person name="Chen W.-M."/>
        </authorList>
    </citation>
    <scope>NUCLEOTIDE SEQUENCE</scope>
    <source>
        <strain evidence="8">CYK-10</strain>
    </source>
</reference>
<comment type="caution">
    <text evidence="8">The sequence shown here is derived from an EMBL/GenBank/DDBJ whole genome shotgun (WGS) entry which is preliminary data.</text>
</comment>
<feature type="domain" description="VTT" evidence="7">
    <location>
        <begin position="31"/>
        <end position="156"/>
    </location>
</feature>
<evidence type="ECO:0000256" key="6">
    <source>
        <dbReference type="SAM" id="Phobius"/>
    </source>
</evidence>
<keyword evidence="5 6" id="KW-0472">Membrane</keyword>
<name>A0AAE4YDB0_9RHOB</name>
<protein>
    <submittedName>
        <fullName evidence="8">DedA family protein</fullName>
    </submittedName>
</protein>
<dbReference type="Proteomes" id="UP001193501">
    <property type="component" value="Unassembled WGS sequence"/>
</dbReference>
<evidence type="ECO:0000256" key="5">
    <source>
        <dbReference type="ARBA" id="ARBA00023136"/>
    </source>
</evidence>
<dbReference type="EMBL" id="JAABNR010000006">
    <property type="protein sequence ID" value="NBZ87465.1"/>
    <property type="molecule type" value="Genomic_DNA"/>
</dbReference>
<accession>A0AAE4YDB0</accession>
<dbReference type="InterPro" id="IPR051311">
    <property type="entry name" value="DedA_domain"/>
</dbReference>
<comment type="subcellular location">
    <subcellularLocation>
        <location evidence="1">Cell membrane</location>
        <topology evidence="1">Multi-pass membrane protein</topology>
    </subcellularLocation>
</comment>
<feature type="transmembrane region" description="Helical" evidence="6">
    <location>
        <begin position="12"/>
        <end position="45"/>
    </location>
</feature>
<gene>
    <name evidence="8" type="ORF">GV832_07725</name>
</gene>
<dbReference type="PANTHER" id="PTHR42709:SF6">
    <property type="entry name" value="UNDECAPRENYL PHOSPHATE TRANSPORTER A"/>
    <property type="match status" value="1"/>
</dbReference>
<keyword evidence="3 6" id="KW-0812">Transmembrane</keyword>
<evidence type="ECO:0000313" key="8">
    <source>
        <dbReference type="EMBL" id="NBZ87465.1"/>
    </source>
</evidence>
<dbReference type="GO" id="GO:0005886">
    <property type="term" value="C:plasma membrane"/>
    <property type="evidence" value="ECO:0007669"/>
    <property type="project" value="UniProtKB-SubCell"/>
</dbReference>
<proteinExistence type="predicted"/>
<dbReference type="AlphaFoldDB" id="A0AAE4YDB0"/>
<dbReference type="PANTHER" id="PTHR42709">
    <property type="entry name" value="ALKALINE PHOSPHATASE LIKE PROTEIN"/>
    <property type="match status" value="1"/>
</dbReference>
<evidence type="ECO:0000313" key="9">
    <source>
        <dbReference type="Proteomes" id="UP001193501"/>
    </source>
</evidence>
<evidence type="ECO:0000256" key="1">
    <source>
        <dbReference type="ARBA" id="ARBA00004651"/>
    </source>
</evidence>
<keyword evidence="4 6" id="KW-1133">Transmembrane helix</keyword>
<keyword evidence="2" id="KW-1003">Cell membrane</keyword>
<evidence type="ECO:0000256" key="3">
    <source>
        <dbReference type="ARBA" id="ARBA00022692"/>
    </source>
</evidence>
<feature type="transmembrane region" description="Helical" evidence="6">
    <location>
        <begin position="168"/>
        <end position="190"/>
    </location>
</feature>
<dbReference type="InterPro" id="IPR032816">
    <property type="entry name" value="VTT_dom"/>
</dbReference>
<feature type="transmembrane region" description="Helical" evidence="6">
    <location>
        <begin position="136"/>
        <end position="156"/>
    </location>
</feature>
<evidence type="ECO:0000256" key="2">
    <source>
        <dbReference type="ARBA" id="ARBA00022475"/>
    </source>
</evidence>
<evidence type="ECO:0000259" key="7">
    <source>
        <dbReference type="Pfam" id="PF09335"/>
    </source>
</evidence>
<sequence>MTDWLLALVPTWGVWLMALATFFSCLALPVPCSVLMLTAGGFAAAGDLDLGALLMGSLAGAVAGDQTGYRLGRLGGQPLLARLARNPTRAALLDRAARLMETRGAPGIFFTRWLFAPVGPYANFTAGALGWSWTRFTLWGVLGEAVWVGLYCGLGYGFAGNIQAATDYAGSLLGILAGLAAMGAAAWWLVNSLRQERAKG</sequence>